<dbReference type="InterPro" id="IPR017941">
    <property type="entry name" value="Rieske_2Fe-2S"/>
</dbReference>
<evidence type="ECO:0000256" key="4">
    <source>
        <dbReference type="ARBA" id="ARBA00023014"/>
    </source>
</evidence>
<feature type="chain" id="PRO_5045086758" description="Rieske domain-containing protein" evidence="5">
    <location>
        <begin position="22"/>
        <end position="143"/>
    </location>
</feature>
<feature type="domain" description="Rieske" evidence="6">
    <location>
        <begin position="47"/>
        <end position="139"/>
    </location>
</feature>
<keyword evidence="2" id="KW-0479">Metal-binding</keyword>
<dbReference type="InterPro" id="IPR036922">
    <property type="entry name" value="Rieske_2Fe-2S_sf"/>
</dbReference>
<dbReference type="Proteomes" id="UP000661715">
    <property type="component" value="Unassembled WGS sequence"/>
</dbReference>
<keyword evidence="3" id="KW-0408">Iron</keyword>
<evidence type="ECO:0000259" key="6">
    <source>
        <dbReference type="PROSITE" id="PS51296"/>
    </source>
</evidence>
<dbReference type="EMBL" id="NASZ01000003">
    <property type="protein sequence ID" value="MBD0724359.1"/>
    <property type="molecule type" value="Genomic_DNA"/>
</dbReference>
<accession>A0ABR7UNQ2</accession>
<evidence type="ECO:0000256" key="3">
    <source>
        <dbReference type="ARBA" id="ARBA00023004"/>
    </source>
</evidence>
<name>A0ABR7UNQ2_9FLAO</name>
<dbReference type="Gene3D" id="2.102.10.10">
    <property type="entry name" value="Rieske [2Fe-2S] iron-sulphur domain"/>
    <property type="match status" value="1"/>
</dbReference>
<comment type="caution">
    <text evidence="7">The sequence shown here is derived from an EMBL/GenBank/DDBJ whole genome shotgun (WGS) entry which is preliminary data.</text>
</comment>
<evidence type="ECO:0000256" key="2">
    <source>
        <dbReference type="ARBA" id="ARBA00022723"/>
    </source>
</evidence>
<evidence type="ECO:0000313" key="7">
    <source>
        <dbReference type="EMBL" id="MBD0724359.1"/>
    </source>
</evidence>
<dbReference type="PROSITE" id="PS51296">
    <property type="entry name" value="RIESKE"/>
    <property type="match status" value="1"/>
</dbReference>
<gene>
    <name evidence="7" type="ORF">B6A10_04120</name>
</gene>
<feature type="signal peptide" evidence="5">
    <location>
        <begin position="1"/>
        <end position="21"/>
    </location>
</feature>
<keyword evidence="8" id="KW-1185">Reference proteome</keyword>
<reference evidence="7 8" key="1">
    <citation type="journal article" date="2020" name="Microbiol. Res.">
        <title>Flavobacterium pokkalii sp. nov., a novel plant growth promoting native rhizobacteria isolated from pokkali rice grown in coastal saline affected agricultural regions of southern India, Kerala.</title>
        <authorList>
            <person name="Menon R.R."/>
            <person name="Kumari S."/>
            <person name="Viver T."/>
            <person name="Rameshkumar N."/>
        </authorList>
    </citation>
    <scope>NUCLEOTIDE SEQUENCE [LARGE SCALE GENOMIC DNA]</scope>
    <source>
        <strain evidence="7 8">L1I52</strain>
    </source>
</reference>
<dbReference type="SUPFAM" id="SSF50022">
    <property type="entry name" value="ISP domain"/>
    <property type="match status" value="1"/>
</dbReference>
<evidence type="ECO:0000313" key="8">
    <source>
        <dbReference type="Proteomes" id="UP000661715"/>
    </source>
</evidence>
<proteinExistence type="predicted"/>
<keyword evidence="5" id="KW-0732">Signal</keyword>
<keyword evidence="1" id="KW-0001">2Fe-2S</keyword>
<organism evidence="7 8">
    <name type="scientific">Flavobacterium pokkalii</name>
    <dbReference type="NCBI Taxonomy" id="1940408"/>
    <lineage>
        <taxon>Bacteria</taxon>
        <taxon>Pseudomonadati</taxon>
        <taxon>Bacteroidota</taxon>
        <taxon>Flavobacteriia</taxon>
        <taxon>Flavobacteriales</taxon>
        <taxon>Flavobacteriaceae</taxon>
        <taxon>Flavobacterium</taxon>
    </lineage>
</organism>
<evidence type="ECO:0000256" key="5">
    <source>
        <dbReference type="SAM" id="SignalP"/>
    </source>
</evidence>
<keyword evidence="4" id="KW-0411">Iron-sulfur</keyword>
<dbReference type="PROSITE" id="PS51257">
    <property type="entry name" value="PROKAR_LIPOPROTEIN"/>
    <property type="match status" value="1"/>
</dbReference>
<evidence type="ECO:0000256" key="1">
    <source>
        <dbReference type="ARBA" id="ARBA00022714"/>
    </source>
</evidence>
<sequence>MKKIITLFTICLLFFSCSDNGFKNNNPYIPNYNFSTTLNLAFYQNLTYPGGVIYYSGVDVGPKGVFIINTSGTNYNAFDAACPNQSSTSCTNRLTLDTDKISLKCSCGNEKYNLYTGQSNLQYPLKQYRVEISGDRKYITIYN</sequence>
<dbReference type="RefSeq" id="WP_188219813.1">
    <property type="nucleotide sequence ID" value="NZ_NASZ01000003.1"/>
</dbReference>
<protein>
    <recommendedName>
        <fullName evidence="6">Rieske domain-containing protein</fullName>
    </recommendedName>
</protein>